<accession>A0A1S9RR81</accession>
<evidence type="ECO:0000313" key="1">
    <source>
        <dbReference type="EMBL" id="OOQ87508.1"/>
    </source>
</evidence>
<name>A0A1S9RR81_PENBI</name>
<dbReference type="EMBL" id="LJBN01000124">
    <property type="protein sequence ID" value="OOQ87508.1"/>
    <property type="molecule type" value="Genomic_DNA"/>
</dbReference>
<organism evidence="1 2">
    <name type="scientific">Penicillium brasilianum</name>
    <dbReference type="NCBI Taxonomy" id="104259"/>
    <lineage>
        <taxon>Eukaryota</taxon>
        <taxon>Fungi</taxon>
        <taxon>Dikarya</taxon>
        <taxon>Ascomycota</taxon>
        <taxon>Pezizomycotina</taxon>
        <taxon>Eurotiomycetes</taxon>
        <taxon>Eurotiomycetidae</taxon>
        <taxon>Eurotiales</taxon>
        <taxon>Aspergillaceae</taxon>
        <taxon>Penicillium</taxon>
    </lineage>
</organism>
<dbReference type="Proteomes" id="UP000190744">
    <property type="component" value="Unassembled WGS sequence"/>
</dbReference>
<reference evidence="2" key="1">
    <citation type="submission" date="2015-09" db="EMBL/GenBank/DDBJ databases">
        <authorList>
            <person name="Fill T.P."/>
            <person name="Baretta J.F."/>
            <person name="de Almeida L.G."/>
            <person name="Rocha M."/>
            <person name="de Souza D.H."/>
            <person name="Malavazi I."/>
            <person name="Cerdeira L.T."/>
            <person name="Hong H."/>
            <person name="Samborskyy M."/>
            <person name="de Vasconcelos A.T."/>
            <person name="Leadlay P."/>
            <person name="Rodrigues-Filho E."/>
        </authorList>
    </citation>
    <scope>NUCLEOTIDE SEQUENCE [LARGE SCALE GENOMIC DNA]</scope>
    <source>
        <strain evidence="2">LaBioMMi 136</strain>
    </source>
</reference>
<comment type="caution">
    <text evidence="1">The sequence shown here is derived from an EMBL/GenBank/DDBJ whole genome shotgun (WGS) entry which is preliminary data.</text>
</comment>
<proteinExistence type="predicted"/>
<protein>
    <submittedName>
        <fullName evidence="1">Uncharacterized protein</fullName>
    </submittedName>
</protein>
<evidence type="ECO:0000313" key="2">
    <source>
        <dbReference type="Proteomes" id="UP000190744"/>
    </source>
</evidence>
<sequence length="170" mass="19365">MLLLIRGSIIDNYWTALFWAVRNEFYLISYEILSSISERWHQAAIHSYAGSLNGYDSTEDDMLASSEQILGKWLLRISSGHQLPKSTPSFSFQEGRIANLHHLPPVHHYPSIKIHDHLQPMTHSNDRVVSELHSNDLLHYLLSFTVHAGADFIKEKDPPLILIVGLLGSR</sequence>
<gene>
    <name evidence="1" type="ORF">PEBR_20337</name>
</gene>
<dbReference type="AlphaFoldDB" id="A0A1S9RR81"/>